<dbReference type="GO" id="GO:0016787">
    <property type="term" value="F:hydrolase activity"/>
    <property type="evidence" value="ECO:0007669"/>
    <property type="project" value="UniProtKB-KW"/>
</dbReference>
<organism evidence="4 5">
    <name type="scientific">Streptomyces kunmingensis</name>
    <dbReference type="NCBI Taxonomy" id="68225"/>
    <lineage>
        <taxon>Bacteria</taxon>
        <taxon>Bacillati</taxon>
        <taxon>Actinomycetota</taxon>
        <taxon>Actinomycetes</taxon>
        <taxon>Kitasatosporales</taxon>
        <taxon>Streptomycetaceae</taxon>
        <taxon>Streptomyces</taxon>
    </lineage>
</organism>
<evidence type="ECO:0000256" key="2">
    <source>
        <dbReference type="ARBA" id="ARBA00022801"/>
    </source>
</evidence>
<dbReference type="RefSeq" id="WP_324765894.1">
    <property type="nucleotide sequence ID" value="NZ_BAAATS010000022.1"/>
</dbReference>
<keyword evidence="5" id="KW-1185">Reference proteome</keyword>
<dbReference type="InterPro" id="IPR010497">
    <property type="entry name" value="Epoxide_hydro_N"/>
</dbReference>
<keyword evidence="2 4" id="KW-0378">Hydrolase</keyword>
<dbReference type="PIRSF" id="PIRSF001112">
    <property type="entry name" value="Epoxide_hydrolase"/>
    <property type="match status" value="1"/>
</dbReference>
<dbReference type="InterPro" id="IPR000639">
    <property type="entry name" value="Epox_hydrolase-like"/>
</dbReference>
<accession>A0ABU6C2T3</accession>
<proteinExistence type="inferred from homology"/>
<feature type="domain" description="Epoxide hydrolase N-terminal" evidence="3">
    <location>
        <begin position="10"/>
        <end position="113"/>
    </location>
</feature>
<dbReference type="PANTHER" id="PTHR21661:SF71">
    <property type="entry name" value="EPOXIDE HYDROLASE N-TERMINAL DOMAIN-CONTAINING PROTEIN"/>
    <property type="match status" value="1"/>
</dbReference>
<comment type="caution">
    <text evidence="4">The sequence shown here is derived from an EMBL/GenBank/DDBJ whole genome shotgun (WGS) entry which is preliminary data.</text>
</comment>
<dbReference type="Gene3D" id="3.40.50.1820">
    <property type="entry name" value="alpha/beta hydrolase"/>
    <property type="match status" value="1"/>
</dbReference>
<evidence type="ECO:0000313" key="4">
    <source>
        <dbReference type="EMBL" id="MEB3958917.1"/>
    </source>
</evidence>
<evidence type="ECO:0000256" key="1">
    <source>
        <dbReference type="ARBA" id="ARBA00010088"/>
    </source>
</evidence>
<dbReference type="Pfam" id="PF06441">
    <property type="entry name" value="EHN"/>
    <property type="match status" value="1"/>
</dbReference>
<comment type="similarity">
    <text evidence="1">Belongs to the peptidase S33 family.</text>
</comment>
<reference evidence="4 5" key="1">
    <citation type="submission" date="2022-10" db="EMBL/GenBank/DDBJ databases">
        <authorList>
            <person name="Xie J."/>
            <person name="Shen N."/>
        </authorList>
    </citation>
    <scope>NUCLEOTIDE SEQUENCE [LARGE SCALE GENOMIC DNA]</scope>
    <source>
        <strain evidence="4 5">DSM 41681</strain>
    </source>
</reference>
<dbReference type="InterPro" id="IPR016292">
    <property type="entry name" value="Epoxide_hydrolase"/>
</dbReference>
<gene>
    <name evidence="4" type="ORF">OKJ48_01400</name>
</gene>
<dbReference type="SUPFAM" id="SSF53474">
    <property type="entry name" value="alpha/beta-Hydrolases"/>
    <property type="match status" value="1"/>
</dbReference>
<protein>
    <submittedName>
        <fullName evidence="4">Epoxide hydrolase</fullName>
    </submittedName>
</protein>
<dbReference type="PANTHER" id="PTHR21661">
    <property type="entry name" value="EPOXIDE HYDROLASE 1-RELATED"/>
    <property type="match status" value="1"/>
</dbReference>
<dbReference type="EMBL" id="JAOZYB010000001">
    <property type="protein sequence ID" value="MEB3958917.1"/>
    <property type="molecule type" value="Genomic_DNA"/>
</dbReference>
<dbReference type="InterPro" id="IPR029058">
    <property type="entry name" value="AB_hydrolase_fold"/>
</dbReference>
<evidence type="ECO:0000259" key="3">
    <source>
        <dbReference type="Pfam" id="PF06441"/>
    </source>
</evidence>
<evidence type="ECO:0000313" key="5">
    <source>
        <dbReference type="Proteomes" id="UP001352223"/>
    </source>
</evidence>
<name>A0ABU6C2T3_9ACTN</name>
<dbReference type="PRINTS" id="PR00412">
    <property type="entry name" value="EPOXHYDRLASE"/>
</dbReference>
<dbReference type="Proteomes" id="UP001352223">
    <property type="component" value="Unassembled WGS sequence"/>
</dbReference>
<sequence length="414" mass="45978">MSSVPRHALEPFTIDVDQTVLDDLRSRLRATRFAPDLDNEDGKYGLSTAYLKPIVEYWADGFDWRAAEKKINAYNQHRVDVSGTPVHFIHERGKGPSPVPLVLAHGWPWSYLQWSRIIGPLTDPAAHGGDPADAFDVVVPSLPGFAFSTPLTNPRENYGDMADRLHTLMTDVLGYEKYAFGGHDYGALIGSRLGHKYADSLHGVHLGYEAGPGAFQGDRYWDLTGGVNSEELPPTARARLVHIMETLVSHVSVHQLDAQTLTHGLNDSPAGMLAWVLKRWKAWSDPTLDFKTVWPLDDILTFATIYWVNDAIGSSIRAYKNAHLYPPEPVNDLTPYTQAPAGFTLLLGEPAPGAPTVEERTEIFKAGATPFYADIRDVNVHEKGGHFGPWENPEAWLHDLRATFRPMRAVGRAE</sequence>